<dbReference type="Proteomes" id="UP000824890">
    <property type="component" value="Unassembled WGS sequence"/>
</dbReference>
<reference evidence="3 4" key="1">
    <citation type="submission" date="2021-05" db="EMBL/GenBank/DDBJ databases">
        <title>Genome Assembly of Synthetic Allotetraploid Brassica napus Reveals Homoeologous Exchanges between Subgenomes.</title>
        <authorList>
            <person name="Davis J.T."/>
        </authorList>
    </citation>
    <scope>NUCLEOTIDE SEQUENCE [LARGE SCALE GENOMIC DNA]</scope>
    <source>
        <strain evidence="4">cv. Da-Ae</strain>
        <tissue evidence="3">Seedling</tissue>
    </source>
</reference>
<evidence type="ECO:0000256" key="2">
    <source>
        <dbReference type="ARBA" id="ARBA00034629"/>
    </source>
</evidence>
<dbReference type="PANTHER" id="PTHR12750:SF9">
    <property type="entry name" value="INOSITOL HEXAKISPHOSPHATE AND DIPHOSPHOINOSITOL-PENTAKISPHOSPHATE KINASE"/>
    <property type="match status" value="1"/>
</dbReference>
<feature type="non-terminal residue" evidence="3">
    <location>
        <position position="1"/>
    </location>
</feature>
<sequence>TQKLIIFRTLNSTLYVLSPKNMFGLFFHVLNIGNDNMVFPFLVLSLFLLNIVREKSFSDSREFFGMAQRGNFSAIYRKVQLKPLKWDGEGEEKIPVEALMILKYGGVLAHAGRKQVFTYSTI</sequence>
<accession>A0ABQ8BXX4</accession>
<name>A0ABQ8BXX4_BRANA</name>
<comment type="catalytic activity">
    <reaction evidence="2">
        <text>1D-myo-inositol hexakisphosphate + ATP = 1-diphospho-1D-myo-inositol 2,3,4,5,6-pentakisphosphate + ADP</text>
        <dbReference type="Rhea" id="RHEA:37459"/>
        <dbReference type="ChEBI" id="CHEBI:30616"/>
        <dbReference type="ChEBI" id="CHEBI:58130"/>
        <dbReference type="ChEBI" id="CHEBI:74946"/>
        <dbReference type="ChEBI" id="CHEBI:456216"/>
        <dbReference type="EC" id="2.7.4.24"/>
    </reaction>
    <physiologicalReaction direction="left-to-right" evidence="2">
        <dbReference type="Rhea" id="RHEA:37460"/>
    </physiologicalReaction>
</comment>
<dbReference type="EMBL" id="JAGKQM010000009">
    <property type="protein sequence ID" value="KAH0909656.1"/>
    <property type="molecule type" value="Genomic_DNA"/>
</dbReference>
<organism evidence="3 4">
    <name type="scientific">Brassica napus</name>
    <name type="common">Rape</name>
    <dbReference type="NCBI Taxonomy" id="3708"/>
    <lineage>
        <taxon>Eukaryota</taxon>
        <taxon>Viridiplantae</taxon>
        <taxon>Streptophyta</taxon>
        <taxon>Embryophyta</taxon>
        <taxon>Tracheophyta</taxon>
        <taxon>Spermatophyta</taxon>
        <taxon>Magnoliopsida</taxon>
        <taxon>eudicotyledons</taxon>
        <taxon>Gunneridae</taxon>
        <taxon>Pentapetalae</taxon>
        <taxon>rosids</taxon>
        <taxon>malvids</taxon>
        <taxon>Brassicales</taxon>
        <taxon>Brassicaceae</taxon>
        <taxon>Brassiceae</taxon>
        <taxon>Brassica</taxon>
    </lineage>
</organism>
<proteinExistence type="predicted"/>
<gene>
    <name evidence="3" type="ORF">HID58_032977</name>
</gene>
<protein>
    <submittedName>
        <fullName evidence="3">Uncharacterized protein</fullName>
    </submittedName>
</protein>
<comment type="caution">
    <text evidence="3">The sequence shown here is derived from an EMBL/GenBank/DDBJ whole genome shotgun (WGS) entry which is preliminary data.</text>
</comment>
<keyword evidence="4" id="KW-1185">Reference proteome</keyword>
<dbReference type="PANTHER" id="PTHR12750">
    <property type="entry name" value="DIPHOSPHOINOSITOL PENTAKISPHOSPHATE KINASE"/>
    <property type="match status" value="1"/>
</dbReference>
<evidence type="ECO:0000313" key="4">
    <source>
        <dbReference type="Proteomes" id="UP000824890"/>
    </source>
</evidence>
<evidence type="ECO:0000313" key="3">
    <source>
        <dbReference type="EMBL" id="KAH0909656.1"/>
    </source>
</evidence>
<dbReference type="InterPro" id="IPR037446">
    <property type="entry name" value="His_Pase_VIP1"/>
</dbReference>
<comment type="catalytic activity">
    <reaction evidence="1">
        <text>5-diphospho-1D-myo-inositol 1,2,3,4,6-pentakisphosphate + ATP + H(+) = 1,5-bis(diphospho)-1D-myo-inositol 2,3,4,6-tetrakisphosphate + ADP</text>
        <dbReference type="Rhea" id="RHEA:10276"/>
        <dbReference type="ChEBI" id="CHEBI:15378"/>
        <dbReference type="ChEBI" id="CHEBI:30616"/>
        <dbReference type="ChEBI" id="CHEBI:58628"/>
        <dbReference type="ChEBI" id="CHEBI:77983"/>
        <dbReference type="ChEBI" id="CHEBI:456216"/>
        <dbReference type="EC" id="2.7.4.24"/>
    </reaction>
    <physiologicalReaction direction="left-to-right" evidence="1">
        <dbReference type="Rhea" id="RHEA:10277"/>
    </physiologicalReaction>
</comment>
<evidence type="ECO:0000256" key="1">
    <source>
        <dbReference type="ARBA" id="ARBA00033696"/>
    </source>
</evidence>